<reference evidence="1" key="1">
    <citation type="journal article" date="2019" name="bioRxiv">
        <title>The Genome of the Zebra Mussel, Dreissena polymorpha: A Resource for Invasive Species Research.</title>
        <authorList>
            <person name="McCartney M.A."/>
            <person name="Auch B."/>
            <person name="Kono T."/>
            <person name="Mallez S."/>
            <person name="Zhang Y."/>
            <person name="Obille A."/>
            <person name="Becker A."/>
            <person name="Abrahante J.E."/>
            <person name="Garbe J."/>
            <person name="Badalamenti J.P."/>
            <person name="Herman A."/>
            <person name="Mangelson H."/>
            <person name="Liachko I."/>
            <person name="Sullivan S."/>
            <person name="Sone E.D."/>
            <person name="Koren S."/>
            <person name="Silverstein K.A.T."/>
            <person name="Beckman K.B."/>
            <person name="Gohl D.M."/>
        </authorList>
    </citation>
    <scope>NUCLEOTIDE SEQUENCE</scope>
    <source>
        <strain evidence="1">Duluth1</strain>
        <tissue evidence="1">Whole animal</tissue>
    </source>
</reference>
<dbReference type="EMBL" id="JAIWYP010000005">
    <property type="protein sequence ID" value="KAH3822654.1"/>
    <property type="molecule type" value="Genomic_DNA"/>
</dbReference>
<name>A0A9D4GSL9_DREPO</name>
<protein>
    <submittedName>
        <fullName evidence="1">Uncharacterized protein</fullName>
    </submittedName>
</protein>
<proteinExistence type="predicted"/>
<evidence type="ECO:0000313" key="1">
    <source>
        <dbReference type="EMBL" id="KAH3822654.1"/>
    </source>
</evidence>
<dbReference type="Proteomes" id="UP000828390">
    <property type="component" value="Unassembled WGS sequence"/>
</dbReference>
<keyword evidence="2" id="KW-1185">Reference proteome</keyword>
<evidence type="ECO:0000313" key="2">
    <source>
        <dbReference type="Proteomes" id="UP000828390"/>
    </source>
</evidence>
<organism evidence="1 2">
    <name type="scientific">Dreissena polymorpha</name>
    <name type="common">Zebra mussel</name>
    <name type="synonym">Mytilus polymorpha</name>
    <dbReference type="NCBI Taxonomy" id="45954"/>
    <lineage>
        <taxon>Eukaryota</taxon>
        <taxon>Metazoa</taxon>
        <taxon>Spiralia</taxon>
        <taxon>Lophotrochozoa</taxon>
        <taxon>Mollusca</taxon>
        <taxon>Bivalvia</taxon>
        <taxon>Autobranchia</taxon>
        <taxon>Heteroconchia</taxon>
        <taxon>Euheterodonta</taxon>
        <taxon>Imparidentia</taxon>
        <taxon>Neoheterodontei</taxon>
        <taxon>Myida</taxon>
        <taxon>Dreissenoidea</taxon>
        <taxon>Dreissenidae</taxon>
        <taxon>Dreissena</taxon>
    </lineage>
</organism>
<comment type="caution">
    <text evidence="1">The sequence shown here is derived from an EMBL/GenBank/DDBJ whole genome shotgun (WGS) entry which is preliminary data.</text>
</comment>
<gene>
    <name evidence="1" type="ORF">DPMN_124444</name>
</gene>
<sequence length="66" mass="7705">MSRFFLDVQFYSGRSTSRLNDEHDVEAYKALTEVLLGRLRDDDMERESVASGLQFDPNARQLFGFR</sequence>
<dbReference type="AlphaFoldDB" id="A0A9D4GSL9"/>
<accession>A0A9D4GSL9</accession>
<reference evidence="1" key="2">
    <citation type="submission" date="2020-11" db="EMBL/GenBank/DDBJ databases">
        <authorList>
            <person name="McCartney M.A."/>
            <person name="Auch B."/>
            <person name="Kono T."/>
            <person name="Mallez S."/>
            <person name="Becker A."/>
            <person name="Gohl D.M."/>
            <person name="Silverstein K.A.T."/>
            <person name="Koren S."/>
            <person name="Bechman K.B."/>
            <person name="Herman A."/>
            <person name="Abrahante J.E."/>
            <person name="Garbe J."/>
        </authorList>
    </citation>
    <scope>NUCLEOTIDE SEQUENCE</scope>
    <source>
        <strain evidence="1">Duluth1</strain>
        <tissue evidence="1">Whole animal</tissue>
    </source>
</reference>